<reference evidence="8 9" key="1">
    <citation type="submission" date="2020-02" db="EMBL/GenBank/DDBJ databases">
        <title>Draft genome sequence of Haematococcus lacustris strain NIES-144.</title>
        <authorList>
            <person name="Morimoto D."/>
            <person name="Nakagawa S."/>
            <person name="Yoshida T."/>
            <person name="Sawayama S."/>
        </authorList>
    </citation>
    <scope>NUCLEOTIDE SEQUENCE [LARGE SCALE GENOMIC DNA]</scope>
    <source>
        <strain evidence="8 9">NIES-144</strain>
    </source>
</reference>
<sequence length="232" mass="24551">MTEYLASTGLTVAASEPSSRDAAKGSSQYRGVSWHDRSQRWEVRVWGGGKQHFIGSYGSEVEAARAYDKAVLQLRGADARSRSRMNFPLSDYNLEELAAEPLACLAGVAPEPSVGAPTRSGSPPRNTNRRPSNKRSRQPDTDPEEDTADEQGSGPGHEQLDASQLQLSASVAAALATIAGQGLQDAPALSAQQLQQLMGMGLGTNPLMALPGLPAMFLNTTPEMQALMAGTT</sequence>
<feature type="region of interest" description="Disordered" evidence="6">
    <location>
        <begin position="110"/>
        <end position="161"/>
    </location>
</feature>
<evidence type="ECO:0000256" key="1">
    <source>
        <dbReference type="ARBA" id="ARBA00004123"/>
    </source>
</evidence>
<accession>A0A699ZNU0</accession>
<feature type="region of interest" description="Disordered" evidence="6">
    <location>
        <begin position="15"/>
        <end position="35"/>
    </location>
</feature>
<keyword evidence="9" id="KW-1185">Reference proteome</keyword>
<keyword evidence="2" id="KW-0805">Transcription regulation</keyword>
<gene>
    <name evidence="8" type="ORF">HaLaN_18561</name>
</gene>
<feature type="domain" description="AP2/ERF" evidence="7">
    <location>
        <begin position="28"/>
        <end position="88"/>
    </location>
</feature>
<dbReference type="GO" id="GO:0003700">
    <property type="term" value="F:DNA-binding transcription factor activity"/>
    <property type="evidence" value="ECO:0007669"/>
    <property type="project" value="InterPro"/>
</dbReference>
<name>A0A699ZNU0_HAELA</name>
<dbReference type="Proteomes" id="UP000485058">
    <property type="component" value="Unassembled WGS sequence"/>
</dbReference>
<evidence type="ECO:0000256" key="5">
    <source>
        <dbReference type="ARBA" id="ARBA00023242"/>
    </source>
</evidence>
<organism evidence="8 9">
    <name type="scientific">Haematococcus lacustris</name>
    <name type="common">Green alga</name>
    <name type="synonym">Haematococcus pluvialis</name>
    <dbReference type="NCBI Taxonomy" id="44745"/>
    <lineage>
        <taxon>Eukaryota</taxon>
        <taxon>Viridiplantae</taxon>
        <taxon>Chlorophyta</taxon>
        <taxon>core chlorophytes</taxon>
        <taxon>Chlorophyceae</taxon>
        <taxon>CS clade</taxon>
        <taxon>Chlamydomonadales</taxon>
        <taxon>Haematococcaceae</taxon>
        <taxon>Haematococcus</taxon>
    </lineage>
</organism>
<evidence type="ECO:0000313" key="8">
    <source>
        <dbReference type="EMBL" id="GFH21289.1"/>
    </source>
</evidence>
<dbReference type="GO" id="GO:0003677">
    <property type="term" value="F:DNA binding"/>
    <property type="evidence" value="ECO:0007669"/>
    <property type="project" value="UniProtKB-KW"/>
</dbReference>
<dbReference type="InterPro" id="IPR016177">
    <property type="entry name" value="DNA-bd_dom_sf"/>
</dbReference>
<comment type="subcellular location">
    <subcellularLocation>
        <location evidence="1">Nucleus</location>
    </subcellularLocation>
</comment>
<evidence type="ECO:0000256" key="6">
    <source>
        <dbReference type="SAM" id="MobiDB-lite"/>
    </source>
</evidence>
<dbReference type="SMART" id="SM00380">
    <property type="entry name" value="AP2"/>
    <property type="match status" value="1"/>
</dbReference>
<dbReference type="EMBL" id="BLLF01001799">
    <property type="protein sequence ID" value="GFH21289.1"/>
    <property type="molecule type" value="Genomic_DNA"/>
</dbReference>
<dbReference type="AlphaFoldDB" id="A0A699ZNU0"/>
<keyword evidence="4" id="KW-0804">Transcription</keyword>
<dbReference type="InterPro" id="IPR001471">
    <property type="entry name" value="AP2/ERF_dom"/>
</dbReference>
<evidence type="ECO:0000313" key="9">
    <source>
        <dbReference type="Proteomes" id="UP000485058"/>
    </source>
</evidence>
<comment type="caution">
    <text evidence="8">The sequence shown here is derived from an EMBL/GenBank/DDBJ whole genome shotgun (WGS) entry which is preliminary data.</text>
</comment>
<dbReference type="Gene3D" id="3.30.730.10">
    <property type="entry name" value="AP2/ERF domain"/>
    <property type="match status" value="1"/>
</dbReference>
<dbReference type="GO" id="GO:0005634">
    <property type="term" value="C:nucleus"/>
    <property type="evidence" value="ECO:0007669"/>
    <property type="project" value="UniProtKB-SubCell"/>
</dbReference>
<evidence type="ECO:0000256" key="3">
    <source>
        <dbReference type="ARBA" id="ARBA00023125"/>
    </source>
</evidence>
<dbReference type="PROSITE" id="PS51032">
    <property type="entry name" value="AP2_ERF"/>
    <property type="match status" value="1"/>
</dbReference>
<keyword evidence="5" id="KW-0539">Nucleus</keyword>
<dbReference type="CDD" id="cd00018">
    <property type="entry name" value="AP2"/>
    <property type="match status" value="1"/>
</dbReference>
<evidence type="ECO:0000256" key="2">
    <source>
        <dbReference type="ARBA" id="ARBA00023015"/>
    </source>
</evidence>
<dbReference type="PANTHER" id="PTHR32467">
    <property type="entry name" value="AP2-LIKE ETHYLENE-RESPONSIVE TRANSCRIPTION FACTOR"/>
    <property type="match status" value="1"/>
</dbReference>
<dbReference type="InterPro" id="IPR036955">
    <property type="entry name" value="AP2/ERF_dom_sf"/>
</dbReference>
<dbReference type="Pfam" id="PF00847">
    <property type="entry name" value="AP2"/>
    <property type="match status" value="1"/>
</dbReference>
<dbReference type="SUPFAM" id="SSF54171">
    <property type="entry name" value="DNA-binding domain"/>
    <property type="match status" value="1"/>
</dbReference>
<dbReference type="PANTHER" id="PTHR32467:SF90">
    <property type="entry name" value="AP2-LIKE ETHYLENE-RESPONSIVE TRANSCRIPTION FACTOR AIL1"/>
    <property type="match status" value="1"/>
</dbReference>
<feature type="compositionally biased region" description="Basic residues" evidence="6">
    <location>
        <begin position="127"/>
        <end position="136"/>
    </location>
</feature>
<evidence type="ECO:0000259" key="7">
    <source>
        <dbReference type="PROSITE" id="PS51032"/>
    </source>
</evidence>
<proteinExistence type="predicted"/>
<evidence type="ECO:0000256" key="4">
    <source>
        <dbReference type="ARBA" id="ARBA00023163"/>
    </source>
</evidence>
<keyword evidence="3" id="KW-0238">DNA-binding</keyword>
<protein>
    <submittedName>
        <fullName evidence="8">Pathogenesis-related genes transcriptional activator</fullName>
    </submittedName>
</protein>